<dbReference type="Proteomes" id="UP000494363">
    <property type="component" value="Unassembled WGS sequence"/>
</dbReference>
<evidence type="ECO:0000313" key="3">
    <source>
        <dbReference type="Proteomes" id="UP000494363"/>
    </source>
</evidence>
<accession>A0A6J5FA65</accession>
<evidence type="ECO:0000259" key="1">
    <source>
        <dbReference type="Pfam" id="PF01243"/>
    </source>
</evidence>
<dbReference type="InterPro" id="IPR011576">
    <property type="entry name" value="Pyridox_Oxase_N"/>
</dbReference>
<dbReference type="Pfam" id="PF01243">
    <property type="entry name" value="PNPOx_N"/>
    <property type="match status" value="1"/>
</dbReference>
<dbReference type="EMBL" id="CADIKH010000132">
    <property type="protein sequence ID" value="CAB3774552.1"/>
    <property type="molecule type" value="Genomic_DNA"/>
</dbReference>
<proteinExistence type="predicted"/>
<gene>
    <name evidence="2" type="ORF">LMG29542_07929</name>
</gene>
<keyword evidence="3" id="KW-1185">Reference proteome</keyword>
<dbReference type="SUPFAM" id="SSF50475">
    <property type="entry name" value="FMN-binding split barrel"/>
    <property type="match status" value="1"/>
</dbReference>
<feature type="domain" description="Pyridoxamine 5'-phosphate oxidase N-terminal" evidence="1">
    <location>
        <begin position="14"/>
        <end position="106"/>
    </location>
</feature>
<dbReference type="Gene3D" id="2.30.110.10">
    <property type="entry name" value="Electron Transport, Fmn-binding Protein, Chain A"/>
    <property type="match status" value="1"/>
</dbReference>
<protein>
    <recommendedName>
        <fullName evidence="1">Pyridoxamine 5'-phosphate oxidase N-terminal domain-containing protein</fullName>
    </recommendedName>
</protein>
<sequence>MAEHRALQERAFWLIRNTRFMTLATADANGDPWASTVNYVLLLDHRIRLLWHSMRKAQHSANLAARPRTTGAIFRTDLSTEQSPLTLDGLQFSGSARAVPEQHVVDIHAVYYRLNFPDESVRRTFMLPIDEFVAEGGRRFYELTLDAWWLLDIDQWLVDKEDRRIALPPPDQFVQNLRATLTDSP</sequence>
<organism evidence="2 3">
    <name type="scientific">Paraburkholderia humisilvae</name>
    <dbReference type="NCBI Taxonomy" id="627669"/>
    <lineage>
        <taxon>Bacteria</taxon>
        <taxon>Pseudomonadati</taxon>
        <taxon>Pseudomonadota</taxon>
        <taxon>Betaproteobacteria</taxon>
        <taxon>Burkholderiales</taxon>
        <taxon>Burkholderiaceae</taxon>
        <taxon>Paraburkholderia</taxon>
    </lineage>
</organism>
<dbReference type="AlphaFoldDB" id="A0A6J5FA65"/>
<dbReference type="InterPro" id="IPR012349">
    <property type="entry name" value="Split_barrel_FMN-bd"/>
</dbReference>
<dbReference type="RefSeq" id="WP_175233110.1">
    <property type="nucleotide sequence ID" value="NZ_CADIKH010000132.1"/>
</dbReference>
<evidence type="ECO:0000313" key="2">
    <source>
        <dbReference type="EMBL" id="CAB3774552.1"/>
    </source>
</evidence>
<reference evidence="2 3" key="1">
    <citation type="submission" date="2020-04" db="EMBL/GenBank/DDBJ databases">
        <authorList>
            <person name="De Canck E."/>
        </authorList>
    </citation>
    <scope>NUCLEOTIDE SEQUENCE [LARGE SCALE GENOMIC DNA]</scope>
    <source>
        <strain evidence="2 3">LMG 29542</strain>
    </source>
</reference>
<name>A0A6J5FA65_9BURK</name>